<organism evidence="1 2">
    <name type="scientific">Lepeophtheirus salmonis</name>
    <name type="common">Salmon louse</name>
    <name type="synonym">Caligus salmonis</name>
    <dbReference type="NCBI Taxonomy" id="72036"/>
    <lineage>
        <taxon>Eukaryota</taxon>
        <taxon>Metazoa</taxon>
        <taxon>Ecdysozoa</taxon>
        <taxon>Arthropoda</taxon>
        <taxon>Crustacea</taxon>
        <taxon>Multicrustacea</taxon>
        <taxon>Hexanauplia</taxon>
        <taxon>Copepoda</taxon>
        <taxon>Siphonostomatoida</taxon>
        <taxon>Caligidae</taxon>
        <taxon>Lepeophtheirus</taxon>
    </lineage>
</organism>
<protein>
    <submittedName>
        <fullName evidence="1">(salmon louse) hypothetical protein</fullName>
    </submittedName>
</protein>
<evidence type="ECO:0000313" key="2">
    <source>
        <dbReference type="Proteomes" id="UP000675881"/>
    </source>
</evidence>
<accession>A0A7R8CMS6</accession>
<proteinExistence type="predicted"/>
<dbReference type="OrthoDB" id="10682065at2759"/>
<reference evidence="1" key="1">
    <citation type="submission" date="2021-02" db="EMBL/GenBank/DDBJ databases">
        <authorList>
            <person name="Bekaert M."/>
        </authorList>
    </citation>
    <scope>NUCLEOTIDE SEQUENCE</scope>
    <source>
        <strain evidence="1">IoA-00</strain>
    </source>
</reference>
<dbReference type="InterPro" id="IPR029131">
    <property type="entry name" value="HAUS5"/>
</dbReference>
<keyword evidence="2" id="KW-1185">Reference proteome</keyword>
<dbReference type="GO" id="GO:0051225">
    <property type="term" value="P:spindle assembly"/>
    <property type="evidence" value="ECO:0007669"/>
    <property type="project" value="InterPro"/>
</dbReference>
<dbReference type="Proteomes" id="UP000675881">
    <property type="component" value="Chromosome 2"/>
</dbReference>
<name>A0A7R8CMS6_LEPSM</name>
<dbReference type="AlphaFoldDB" id="A0A7R8CMS6"/>
<dbReference type="EMBL" id="HG994581">
    <property type="protein sequence ID" value="CAF2868977.1"/>
    <property type="molecule type" value="Genomic_DNA"/>
</dbReference>
<dbReference type="Pfam" id="PF14817">
    <property type="entry name" value="HAUS5"/>
    <property type="match status" value="1"/>
</dbReference>
<evidence type="ECO:0000313" key="1">
    <source>
        <dbReference type="EMBL" id="CAF2868977.1"/>
    </source>
</evidence>
<sequence>MSKSATLQDWAENEMGFHSKNPINWDGLCRGSFFAHWSHLISRVKSKKKVNKLRNNIRLQIHQKGNLANLERDVQMDEEQREKEELLQRKKVLEEEILNKKRGIRSSREHQIRLEGDIGTLIGTIKGYKREYLDILKRKAFVEKGFLKEMEEEKRRIMEFRSSLRSVQKGILRLHSSEKQFATEKNIIESHGQRAINQGLLSTKKLFPQIILQESNISEEEDQTQLHSQCIIESFQELGAEQIIEEFAQSIRLSNSVLSQKVEMINLKEDAGRIQ</sequence>
<gene>
    <name evidence="1" type="ORF">LSAA_6411</name>
</gene>
<dbReference type="GO" id="GO:0070652">
    <property type="term" value="C:HAUS complex"/>
    <property type="evidence" value="ECO:0007669"/>
    <property type="project" value="InterPro"/>
</dbReference>